<comment type="caution">
    <text evidence="2">The sequence shown here is derived from an EMBL/GenBank/DDBJ whole genome shotgun (WGS) entry which is preliminary data.</text>
</comment>
<keyword evidence="3" id="KW-1185">Reference proteome</keyword>
<evidence type="ECO:0000313" key="3">
    <source>
        <dbReference type="Proteomes" id="UP001367676"/>
    </source>
</evidence>
<name>A0AAN9TTM4_9HEMI</name>
<evidence type="ECO:0000313" key="2">
    <source>
        <dbReference type="EMBL" id="KAK7605079.1"/>
    </source>
</evidence>
<gene>
    <name evidence="2" type="ORF">V9T40_006937</name>
</gene>
<protein>
    <submittedName>
        <fullName evidence="2">Uncharacterized protein</fullName>
    </submittedName>
</protein>
<feature type="compositionally biased region" description="Low complexity" evidence="1">
    <location>
        <begin position="27"/>
        <end position="50"/>
    </location>
</feature>
<dbReference type="EMBL" id="JBBCAQ010000002">
    <property type="protein sequence ID" value="KAK7605079.1"/>
    <property type="molecule type" value="Genomic_DNA"/>
</dbReference>
<dbReference type="AlphaFoldDB" id="A0AAN9TTM4"/>
<dbReference type="Proteomes" id="UP001367676">
    <property type="component" value="Unassembled WGS sequence"/>
</dbReference>
<sequence>MAGRGRARGRVRAQSPPADQPGSATLPRPSASSSSVPAVGRSAARGGASAAEAVTHQLQRVSLQASLDDCVDCENRISPRNGEQKRVYVREDGPTIDDIL</sequence>
<proteinExistence type="predicted"/>
<feature type="compositionally biased region" description="Basic residues" evidence="1">
    <location>
        <begin position="1"/>
        <end position="11"/>
    </location>
</feature>
<reference evidence="2 3" key="1">
    <citation type="submission" date="2024-03" db="EMBL/GenBank/DDBJ databases">
        <title>Adaptation during the transition from Ophiocordyceps entomopathogen to insect associate is accompanied by gene loss and intensified selection.</title>
        <authorList>
            <person name="Ward C.M."/>
            <person name="Onetto C.A."/>
            <person name="Borneman A.R."/>
        </authorList>
    </citation>
    <scope>NUCLEOTIDE SEQUENCE [LARGE SCALE GENOMIC DNA]</scope>
    <source>
        <strain evidence="2">AWRI1</strain>
        <tissue evidence="2">Single Adult Female</tissue>
    </source>
</reference>
<feature type="region of interest" description="Disordered" evidence="1">
    <location>
        <begin position="1"/>
        <end position="50"/>
    </location>
</feature>
<organism evidence="2 3">
    <name type="scientific">Parthenolecanium corni</name>
    <dbReference type="NCBI Taxonomy" id="536013"/>
    <lineage>
        <taxon>Eukaryota</taxon>
        <taxon>Metazoa</taxon>
        <taxon>Ecdysozoa</taxon>
        <taxon>Arthropoda</taxon>
        <taxon>Hexapoda</taxon>
        <taxon>Insecta</taxon>
        <taxon>Pterygota</taxon>
        <taxon>Neoptera</taxon>
        <taxon>Paraneoptera</taxon>
        <taxon>Hemiptera</taxon>
        <taxon>Sternorrhyncha</taxon>
        <taxon>Coccoidea</taxon>
        <taxon>Coccidae</taxon>
        <taxon>Parthenolecanium</taxon>
    </lineage>
</organism>
<evidence type="ECO:0000256" key="1">
    <source>
        <dbReference type="SAM" id="MobiDB-lite"/>
    </source>
</evidence>
<accession>A0AAN9TTM4</accession>